<evidence type="ECO:0000313" key="3">
    <source>
        <dbReference type="EMBL" id="RIV43270.1"/>
    </source>
</evidence>
<feature type="domain" description="Xylose isomerase-like TIM barrel" evidence="2">
    <location>
        <begin position="132"/>
        <end position="318"/>
    </location>
</feature>
<dbReference type="InterPro" id="IPR036237">
    <property type="entry name" value="Xyl_isomerase-like_sf"/>
</dbReference>
<name>A0A3A1NHU9_9FLAO</name>
<dbReference type="Pfam" id="PF01261">
    <property type="entry name" value="AP_endonuc_2"/>
    <property type="match status" value="1"/>
</dbReference>
<feature type="chain" id="PRO_5017476167" evidence="1">
    <location>
        <begin position="27"/>
        <end position="319"/>
    </location>
</feature>
<dbReference type="PANTHER" id="PTHR12110:SF41">
    <property type="entry name" value="INOSOSE DEHYDRATASE"/>
    <property type="match status" value="1"/>
</dbReference>
<reference evidence="3 5" key="1">
    <citation type="submission" date="2018-08" db="EMBL/GenBank/DDBJ databases">
        <title>Proposal of Muricauda 72 sp.nov. and Muricauda NH166 sp.nov., isolated from seawater.</title>
        <authorList>
            <person name="Cheng H."/>
            <person name="Wu Y.-H."/>
            <person name="Guo L.-L."/>
            <person name="Xu X.-W."/>
        </authorList>
    </citation>
    <scope>NUCLEOTIDE SEQUENCE [LARGE SCALE GENOMIC DNA]</scope>
    <source>
        <strain evidence="3 5">72</strain>
    </source>
</reference>
<reference evidence="4 6" key="2">
    <citation type="submission" date="2019-07" db="EMBL/GenBank/DDBJ databases">
        <title>Draft genome of two Muricauda strains isolated from deep sea.</title>
        <authorList>
            <person name="Sun C."/>
        </authorList>
    </citation>
    <scope>NUCLEOTIDE SEQUENCE [LARGE SCALE GENOMIC DNA]</scope>
    <source>
        <strain evidence="4 6">72</strain>
    </source>
</reference>
<dbReference type="AlphaFoldDB" id="A0A3A1NHU9"/>
<proteinExistence type="predicted"/>
<comment type="caution">
    <text evidence="3">The sequence shown here is derived from an EMBL/GenBank/DDBJ whole genome shotgun (WGS) entry which is preliminary data.</text>
</comment>
<protein>
    <submittedName>
        <fullName evidence="3">Sugar phosphate isomerase/epimerase</fullName>
    </submittedName>
</protein>
<dbReference type="Proteomes" id="UP000321621">
    <property type="component" value="Unassembled WGS sequence"/>
</dbReference>
<accession>A0A3A1NHU9</accession>
<evidence type="ECO:0000259" key="2">
    <source>
        <dbReference type="Pfam" id="PF01261"/>
    </source>
</evidence>
<dbReference type="EMBL" id="VNWK01000032">
    <property type="protein sequence ID" value="TXJ92495.1"/>
    <property type="molecule type" value="Genomic_DNA"/>
</dbReference>
<dbReference type="PROSITE" id="PS51257">
    <property type="entry name" value="PROKAR_LIPOPROTEIN"/>
    <property type="match status" value="1"/>
</dbReference>
<dbReference type="Gene3D" id="3.20.20.150">
    <property type="entry name" value="Divalent-metal-dependent TIM barrel enzymes"/>
    <property type="match status" value="1"/>
</dbReference>
<evidence type="ECO:0000313" key="6">
    <source>
        <dbReference type="Proteomes" id="UP000321621"/>
    </source>
</evidence>
<dbReference type="SUPFAM" id="SSF51658">
    <property type="entry name" value="Xylose isomerase-like"/>
    <property type="match status" value="1"/>
</dbReference>
<keyword evidence="6" id="KW-1185">Reference proteome</keyword>
<evidence type="ECO:0000256" key="1">
    <source>
        <dbReference type="SAM" id="SignalP"/>
    </source>
</evidence>
<gene>
    <name evidence="3" type="ORF">D2V05_13905</name>
    <name evidence="4" type="ORF">FQ017_13775</name>
</gene>
<keyword evidence="1" id="KW-0732">Signal</keyword>
<dbReference type="InterPro" id="IPR050312">
    <property type="entry name" value="IolE/XylAMocC-like"/>
</dbReference>
<feature type="signal peptide" evidence="1">
    <location>
        <begin position="1"/>
        <end position="26"/>
    </location>
</feature>
<keyword evidence="3" id="KW-0413">Isomerase</keyword>
<evidence type="ECO:0000313" key="5">
    <source>
        <dbReference type="Proteomes" id="UP000266691"/>
    </source>
</evidence>
<sequence>MKRRQFIQRTALASSATMFMGLGACATPTEKGLDSIGIQLFSLPKMLEQDLEGSLAMLYQMGYKEIEIYGPYPFSSSAAQERWKQITPSLGFSGSGFFGKTAKEFKVLLDEYRLKATSGHIDIVTLETNMPQVGEAVRTLGMECLGMSAIPNDLRQTLDDYKRMADRFNKIGGNAKKEGFKFLYHNHGYGLHEMEGQIPLNLLLENTDPDLVVFEMDIYWTTAGGMDPVELLKSNPGRYIALHLKDMKEITHFKGDGGTADQWTDLWPLMTTVGDGAMDIPAIVHQAQQSGVKHFFVEQDLVDNPRLALKKSIDFLRTI</sequence>
<dbReference type="GO" id="GO:0016853">
    <property type="term" value="F:isomerase activity"/>
    <property type="evidence" value="ECO:0007669"/>
    <property type="project" value="UniProtKB-KW"/>
</dbReference>
<evidence type="ECO:0000313" key="4">
    <source>
        <dbReference type="EMBL" id="TXJ92495.1"/>
    </source>
</evidence>
<dbReference type="PANTHER" id="PTHR12110">
    <property type="entry name" value="HYDROXYPYRUVATE ISOMERASE"/>
    <property type="match status" value="1"/>
</dbReference>
<dbReference type="RefSeq" id="WP_119648237.1">
    <property type="nucleotide sequence ID" value="NZ_QXFI01000032.1"/>
</dbReference>
<dbReference type="InterPro" id="IPR013022">
    <property type="entry name" value="Xyl_isomerase-like_TIM-brl"/>
</dbReference>
<dbReference type="Proteomes" id="UP000266691">
    <property type="component" value="Unassembled WGS sequence"/>
</dbReference>
<dbReference type="OrthoDB" id="9798407at2"/>
<organism evidence="3 5">
    <name type="scientific">Flagellimonas pelagia</name>
    <dbReference type="NCBI Taxonomy" id="2306998"/>
    <lineage>
        <taxon>Bacteria</taxon>
        <taxon>Pseudomonadati</taxon>
        <taxon>Bacteroidota</taxon>
        <taxon>Flavobacteriia</taxon>
        <taxon>Flavobacteriales</taxon>
        <taxon>Flavobacteriaceae</taxon>
        <taxon>Flagellimonas</taxon>
    </lineage>
</organism>
<dbReference type="EMBL" id="QXFI01000032">
    <property type="protein sequence ID" value="RIV43270.1"/>
    <property type="molecule type" value="Genomic_DNA"/>
</dbReference>